<dbReference type="EMBL" id="VBQZ03000050">
    <property type="protein sequence ID" value="MXQ88856.1"/>
    <property type="molecule type" value="Genomic_DNA"/>
</dbReference>
<name>A0A6B0RLI1_9CETA</name>
<evidence type="ECO:0000313" key="3">
    <source>
        <dbReference type="Proteomes" id="UP000322234"/>
    </source>
</evidence>
<feature type="chain" id="PRO_5025514704" evidence="1">
    <location>
        <begin position="45"/>
        <end position="133"/>
    </location>
</feature>
<evidence type="ECO:0000256" key="1">
    <source>
        <dbReference type="SAM" id="SignalP"/>
    </source>
</evidence>
<gene>
    <name evidence="2" type="ORF">E5288_WYG012296</name>
</gene>
<protein>
    <submittedName>
        <fullName evidence="2">Uncharacterized protein</fullName>
    </submittedName>
</protein>
<dbReference type="Proteomes" id="UP000322234">
    <property type="component" value="Unassembled WGS sequence"/>
</dbReference>
<sequence>MICVDSPAPGWTTPPPIPRFCGRVLVRHLLLLSLQHWLLVDVEEQECQQRSRGSESVWRWKLGIQDLKTFMEDVKRKCRPGALENMGDRRPCPWVTGSYMVVTEPSFRMLKRKGLGFERRNRISLLSVLCCLA</sequence>
<proteinExistence type="predicted"/>
<reference evidence="2" key="1">
    <citation type="submission" date="2019-10" db="EMBL/GenBank/DDBJ databases">
        <title>The sequence and de novo assembly of the wild yak genome.</title>
        <authorList>
            <person name="Liu Y."/>
        </authorList>
    </citation>
    <scope>NUCLEOTIDE SEQUENCE [LARGE SCALE GENOMIC DNA]</scope>
    <source>
        <strain evidence="2">WY2019</strain>
    </source>
</reference>
<accession>A0A6B0RLI1</accession>
<organism evidence="2 3">
    <name type="scientific">Bos mutus</name>
    <name type="common">wild yak</name>
    <dbReference type="NCBI Taxonomy" id="72004"/>
    <lineage>
        <taxon>Eukaryota</taxon>
        <taxon>Metazoa</taxon>
        <taxon>Chordata</taxon>
        <taxon>Craniata</taxon>
        <taxon>Vertebrata</taxon>
        <taxon>Euteleostomi</taxon>
        <taxon>Mammalia</taxon>
        <taxon>Eutheria</taxon>
        <taxon>Laurasiatheria</taxon>
        <taxon>Artiodactyla</taxon>
        <taxon>Ruminantia</taxon>
        <taxon>Pecora</taxon>
        <taxon>Bovidae</taxon>
        <taxon>Bovinae</taxon>
        <taxon>Bos</taxon>
    </lineage>
</organism>
<keyword evidence="3" id="KW-1185">Reference proteome</keyword>
<dbReference type="AlphaFoldDB" id="A0A6B0RLI1"/>
<feature type="signal peptide" evidence="1">
    <location>
        <begin position="1"/>
        <end position="44"/>
    </location>
</feature>
<keyword evidence="1" id="KW-0732">Signal</keyword>
<comment type="caution">
    <text evidence="2">The sequence shown here is derived from an EMBL/GenBank/DDBJ whole genome shotgun (WGS) entry which is preliminary data.</text>
</comment>
<evidence type="ECO:0000313" key="2">
    <source>
        <dbReference type="EMBL" id="MXQ88856.1"/>
    </source>
</evidence>